<dbReference type="InterPro" id="IPR002464">
    <property type="entry name" value="DNA/RNA_helicase_DEAH_CS"/>
</dbReference>
<dbReference type="RefSeq" id="XP_046059435.1">
    <property type="nucleotide sequence ID" value="XM_046206797.1"/>
</dbReference>
<dbReference type="Proteomes" id="UP000769157">
    <property type="component" value="Unassembled WGS sequence"/>
</dbReference>
<reference evidence="9" key="1">
    <citation type="journal article" date="2021" name="Open Biol.">
        <title>Shared evolutionary footprints suggest mitochondrial oxidative damage underlies multiple complex I losses in fungi.</title>
        <authorList>
            <person name="Schikora-Tamarit M.A."/>
            <person name="Marcet-Houben M."/>
            <person name="Nosek J."/>
            <person name="Gabaldon T."/>
        </authorList>
    </citation>
    <scope>NUCLEOTIDE SEQUENCE</scope>
    <source>
        <strain evidence="9">CBS6075</strain>
    </source>
</reference>
<dbReference type="GO" id="GO:1990904">
    <property type="term" value="C:ribonucleoprotein complex"/>
    <property type="evidence" value="ECO:0007669"/>
    <property type="project" value="UniProtKB-ARBA"/>
</dbReference>
<dbReference type="InterPro" id="IPR011545">
    <property type="entry name" value="DEAD/DEAH_box_helicase_dom"/>
</dbReference>
<dbReference type="Pfam" id="PF00270">
    <property type="entry name" value="DEAD"/>
    <property type="match status" value="1"/>
</dbReference>
<evidence type="ECO:0000256" key="1">
    <source>
        <dbReference type="ARBA" id="ARBA00022741"/>
    </source>
</evidence>
<protein>
    <submittedName>
        <fullName evidence="9">Uncharacterized protein</fullName>
    </submittedName>
</protein>
<evidence type="ECO:0000259" key="8">
    <source>
        <dbReference type="PROSITE" id="PS51194"/>
    </source>
</evidence>
<comment type="caution">
    <text evidence="9">The sequence shown here is derived from an EMBL/GenBank/DDBJ whole genome shotgun (WGS) entry which is preliminary data.</text>
</comment>
<dbReference type="PANTHER" id="PTHR18934">
    <property type="entry name" value="ATP-DEPENDENT RNA HELICASE"/>
    <property type="match status" value="1"/>
</dbReference>
<dbReference type="InterPro" id="IPR009060">
    <property type="entry name" value="UBA-like_sf"/>
</dbReference>
<dbReference type="InterPro" id="IPR011709">
    <property type="entry name" value="DEAD-box_helicase_OB_fold"/>
</dbReference>
<dbReference type="GO" id="GO:0003723">
    <property type="term" value="F:RNA binding"/>
    <property type="evidence" value="ECO:0007669"/>
    <property type="project" value="TreeGrafter"/>
</dbReference>
<evidence type="ECO:0000256" key="3">
    <source>
        <dbReference type="ARBA" id="ARBA00022806"/>
    </source>
</evidence>
<gene>
    <name evidence="9" type="ORF">OGAPHI_005598</name>
</gene>
<feature type="domain" description="RWD" evidence="6">
    <location>
        <begin position="392"/>
        <end position="496"/>
    </location>
</feature>
<dbReference type="PROSITE" id="PS00690">
    <property type="entry name" value="DEAH_ATP_HELICASE"/>
    <property type="match status" value="1"/>
</dbReference>
<dbReference type="InterPro" id="IPR006575">
    <property type="entry name" value="RWD_dom"/>
</dbReference>
<dbReference type="Pfam" id="PF24385">
    <property type="entry name" value="DSRM_DHX29"/>
    <property type="match status" value="1"/>
</dbReference>
<evidence type="ECO:0000256" key="4">
    <source>
        <dbReference type="ARBA" id="ARBA00022840"/>
    </source>
</evidence>
<organism evidence="9 10">
    <name type="scientific">Ogataea philodendri</name>
    <dbReference type="NCBI Taxonomy" id="1378263"/>
    <lineage>
        <taxon>Eukaryota</taxon>
        <taxon>Fungi</taxon>
        <taxon>Dikarya</taxon>
        <taxon>Ascomycota</taxon>
        <taxon>Saccharomycotina</taxon>
        <taxon>Pichiomycetes</taxon>
        <taxon>Pichiales</taxon>
        <taxon>Pichiaceae</taxon>
        <taxon>Ogataea</taxon>
    </lineage>
</organism>
<dbReference type="InterPro" id="IPR056328">
    <property type="entry name" value="DSRM_DHX29"/>
</dbReference>
<feature type="domain" description="Helicase ATP-binding" evidence="7">
    <location>
        <begin position="571"/>
        <end position="745"/>
    </location>
</feature>
<dbReference type="PROSITE" id="PS50908">
    <property type="entry name" value="RWD"/>
    <property type="match status" value="1"/>
</dbReference>
<name>A0A9P8T246_9ASCO</name>
<dbReference type="Pfam" id="PF00271">
    <property type="entry name" value="Helicase_C"/>
    <property type="match status" value="1"/>
</dbReference>
<dbReference type="Gene3D" id="1.20.120.1080">
    <property type="match status" value="1"/>
</dbReference>
<keyword evidence="3" id="KW-0347">Helicase</keyword>
<evidence type="ECO:0000313" key="9">
    <source>
        <dbReference type="EMBL" id="KAH3662346.1"/>
    </source>
</evidence>
<dbReference type="Gene3D" id="3.10.110.10">
    <property type="entry name" value="Ubiquitin Conjugating Enzyme"/>
    <property type="match status" value="1"/>
</dbReference>
<dbReference type="SMART" id="SM00847">
    <property type="entry name" value="HA2"/>
    <property type="match status" value="1"/>
</dbReference>
<keyword evidence="10" id="KW-1185">Reference proteome</keyword>
<dbReference type="Pfam" id="PF07717">
    <property type="entry name" value="OB_NTP_bind"/>
    <property type="match status" value="1"/>
</dbReference>
<evidence type="ECO:0000259" key="6">
    <source>
        <dbReference type="PROSITE" id="PS50908"/>
    </source>
</evidence>
<dbReference type="Pfam" id="PF21010">
    <property type="entry name" value="HA2_C"/>
    <property type="match status" value="1"/>
</dbReference>
<dbReference type="EMBL" id="JAEUBE010000378">
    <property type="protein sequence ID" value="KAH3662346.1"/>
    <property type="molecule type" value="Genomic_DNA"/>
</dbReference>
<sequence length="1363" mass="153312">MAKKKSKQEEPVAAKPEPAASGKRAPLDAATRKAGRTSVAQSASWTGKLPGSLLHEHCQKQKWQKVEYDMKKTKDGFIGIARLGWKNPKTQEVIEVRMHPSPLIKPQETALEARHYAATYALHRIASDKNLHMVLPTNHKQLWSDLEAERKALVKSNPGKAKEEYCSDPFNVVLERRKQQEKKQKEEQAKKDAELRTKKPMISIGVKRPKPKEVRSEVVVKDQVKFPRKVWDSTVFIDLKPETRVLIENSIRHHVEWSEQKIEAADVDRDIQSLISLGFRKPHVEEAFKYTGTFTDALEWLIFHVPEDDLPPLFAKNSKDSNVELTISKDFKKENMVKRLREGGFSSNEVETAISICGYDEVQLGVYLTSTLIDFDAPETETEDESEQIWNEELESLTAIYGEDKVAVKQDIAEISLNPEGINQGLLALKVYRSTNYPQSLPGLHLIVKDSSYKLANYLKIAIVSKLLLHVVEDRLLGMPLIFSCVDWLENNILSIVENPGSLVKPFVRKQFQYHEHSESHRPAKRGRAKQKRDLDELAGVYKSKVAGSGFKEMVAKRTKLPAWSKKDQLVSVINSNRICLITGETGSGKSTQIVQFILDELNKQNDFNTNIVCTQPRRISTIGLADRISDERVSTCGDEIGYIIRGENKTSKNTRITFATTGVLLRMIQGVIGNSQPNNSFFENLGYIFVDEVHERSVDGDFLLIVLKKVLTLYPKLKVVLMSATIDISIFEKYFHSGVSHVHIEGRTFPIQDFYLDNVLDSLQFTVTMRNGEEIQPKADSKYFELGNINYDLIAALVEKVDQDLTRQGNKGSILIFLPGVMEINKCLAKIKGPFWALPLHSALSSKDQKRIFRNPPSGQRKVVASTNVAETSITIPDAVVVIDTGRVKSVHFDSGSNSSKLVESWASQAECKQRRGRAGRIQAGLCYKLFTKDTETKLMRKQPIPEIKRTRLENLYLVVKSMGVGNVHEFLQLGLDPPEKENIESSKQLLTEMGALHNDNLTKLGSYLSTLPTDLKSGKLLLFGVLFKCLDSCLTLAAVGVTGNPFMVKMENRDEVKRVQNKFASGHGDHIAILNAFNEYQELKPKEARSWLERNYLSYMTMNEIQSTRAQYIAALQDLGFIPLDYHKSPAAFKPLNRNATNYQIITALVCSSSYPQIARVQYPDPKYISSVSGSISLDPDAKNIKFWIRNEQFVKGNHQDQLPATRAFLHPSSTLFHIKNSSSNVQEPLVEDENGNVVFTASESNNLSSHFVAYGASQTTTKLYLRDVTPVSIIAVLLFGGSLTYDLTTSSSGNSSPGVVMGGWLPIRTWCKNGVLITKLRHLLDEALNERFSTPNYDHMDESTDDVLNTVQKIIAVEIK</sequence>
<evidence type="ECO:0000256" key="5">
    <source>
        <dbReference type="SAM" id="MobiDB-lite"/>
    </source>
</evidence>
<reference evidence="9" key="2">
    <citation type="submission" date="2021-01" db="EMBL/GenBank/DDBJ databases">
        <authorList>
            <person name="Schikora-Tamarit M.A."/>
        </authorList>
    </citation>
    <scope>NUCLEOTIDE SEQUENCE</scope>
    <source>
        <strain evidence="9">CBS6075</strain>
    </source>
</reference>
<proteinExistence type="predicted"/>
<dbReference type="GO" id="GO:0008186">
    <property type="term" value="F:ATP-dependent activity, acting on RNA"/>
    <property type="evidence" value="ECO:0007669"/>
    <property type="project" value="UniProtKB-ARBA"/>
</dbReference>
<dbReference type="SUPFAM" id="SSF46934">
    <property type="entry name" value="UBA-like"/>
    <property type="match status" value="1"/>
</dbReference>
<evidence type="ECO:0000259" key="7">
    <source>
        <dbReference type="PROSITE" id="PS51192"/>
    </source>
</evidence>
<dbReference type="CDD" id="cd23827">
    <property type="entry name" value="RWD_YLR419W-like"/>
    <property type="match status" value="1"/>
</dbReference>
<dbReference type="CDD" id="cd18791">
    <property type="entry name" value="SF2_C_RHA"/>
    <property type="match status" value="1"/>
</dbReference>
<dbReference type="PROSITE" id="PS51194">
    <property type="entry name" value="HELICASE_CTER"/>
    <property type="match status" value="1"/>
</dbReference>
<feature type="domain" description="Helicase C-terminal" evidence="8">
    <location>
        <begin position="794"/>
        <end position="965"/>
    </location>
</feature>
<dbReference type="InterPro" id="IPR007502">
    <property type="entry name" value="Helicase-assoc_dom"/>
</dbReference>
<dbReference type="InterPro" id="IPR001650">
    <property type="entry name" value="Helicase_C-like"/>
</dbReference>
<keyword evidence="2" id="KW-0378">Hydrolase</keyword>
<dbReference type="InterPro" id="IPR016135">
    <property type="entry name" value="UBQ-conjugating_enzyme/RWD"/>
</dbReference>
<dbReference type="SMART" id="SM00487">
    <property type="entry name" value="DEXDc"/>
    <property type="match status" value="1"/>
</dbReference>
<dbReference type="Pfam" id="PF05773">
    <property type="entry name" value="RWD"/>
    <property type="match status" value="1"/>
</dbReference>
<dbReference type="InterPro" id="IPR056890">
    <property type="entry name" value="UBA_DHX29-like"/>
</dbReference>
<dbReference type="GeneID" id="70237562"/>
<keyword evidence="4" id="KW-0067">ATP-binding</keyword>
<dbReference type="SMART" id="SM00490">
    <property type="entry name" value="HELICc"/>
    <property type="match status" value="1"/>
</dbReference>
<dbReference type="GO" id="GO:0005524">
    <property type="term" value="F:ATP binding"/>
    <property type="evidence" value="ECO:0007669"/>
    <property type="project" value="UniProtKB-KW"/>
</dbReference>
<dbReference type="OrthoDB" id="5600252at2759"/>
<dbReference type="SUPFAM" id="SSF54495">
    <property type="entry name" value="UBC-like"/>
    <property type="match status" value="1"/>
</dbReference>
<dbReference type="SMART" id="SM00591">
    <property type="entry name" value="RWD"/>
    <property type="match status" value="1"/>
</dbReference>
<dbReference type="InterPro" id="IPR027417">
    <property type="entry name" value="P-loop_NTPase"/>
</dbReference>
<evidence type="ECO:0000256" key="2">
    <source>
        <dbReference type="ARBA" id="ARBA00022801"/>
    </source>
</evidence>
<dbReference type="PROSITE" id="PS51192">
    <property type="entry name" value="HELICASE_ATP_BIND_1"/>
    <property type="match status" value="1"/>
</dbReference>
<dbReference type="Pfam" id="PF24899">
    <property type="entry name" value="UBA_DHX29"/>
    <property type="match status" value="1"/>
</dbReference>
<keyword evidence="1" id="KW-0547">Nucleotide-binding</keyword>
<dbReference type="Gene3D" id="3.40.50.300">
    <property type="entry name" value="P-loop containing nucleotide triphosphate hydrolases"/>
    <property type="match status" value="2"/>
</dbReference>
<feature type="region of interest" description="Disordered" evidence="5">
    <location>
        <begin position="1"/>
        <end position="44"/>
    </location>
</feature>
<dbReference type="PANTHER" id="PTHR18934:SF267">
    <property type="entry name" value="ATP-DEPENDENT RNA HELICASE YLR419W-RELATED"/>
    <property type="match status" value="1"/>
</dbReference>
<dbReference type="GO" id="GO:0004386">
    <property type="term" value="F:helicase activity"/>
    <property type="evidence" value="ECO:0007669"/>
    <property type="project" value="UniProtKB-KW"/>
</dbReference>
<evidence type="ECO:0000313" key="10">
    <source>
        <dbReference type="Proteomes" id="UP000769157"/>
    </source>
</evidence>
<accession>A0A9P8T246</accession>
<dbReference type="SUPFAM" id="SSF52540">
    <property type="entry name" value="P-loop containing nucleoside triphosphate hydrolases"/>
    <property type="match status" value="1"/>
</dbReference>
<dbReference type="InterPro" id="IPR014001">
    <property type="entry name" value="Helicase_ATP-bd"/>
</dbReference>
<dbReference type="CDD" id="cd17917">
    <property type="entry name" value="DEXHc_RHA-like"/>
    <property type="match status" value="1"/>
</dbReference>
<dbReference type="GO" id="GO:0016787">
    <property type="term" value="F:hydrolase activity"/>
    <property type="evidence" value="ECO:0007669"/>
    <property type="project" value="UniProtKB-KW"/>
</dbReference>